<dbReference type="Gene3D" id="3.40.50.1970">
    <property type="match status" value="1"/>
</dbReference>
<feature type="binding site" evidence="18">
    <location>
        <position position="150"/>
    </location>
    <ligand>
        <name>NAD(+)</name>
        <dbReference type="ChEBI" id="CHEBI:57540"/>
    </ligand>
</feature>
<evidence type="ECO:0000256" key="8">
    <source>
        <dbReference type="ARBA" id="ARBA00017684"/>
    </source>
</evidence>
<dbReference type="FunFam" id="3.40.50.1970:FF:000007">
    <property type="entry name" value="Pentafunctional AROM polypeptide"/>
    <property type="match status" value="1"/>
</dbReference>
<evidence type="ECO:0000256" key="16">
    <source>
        <dbReference type="ARBA" id="ARBA00023239"/>
    </source>
</evidence>
<keyword evidence="12 18" id="KW-0547">Nucleotide-binding</keyword>
<evidence type="ECO:0000256" key="13">
    <source>
        <dbReference type="ARBA" id="ARBA00022833"/>
    </source>
</evidence>
<dbReference type="Proteomes" id="UP000035548">
    <property type="component" value="Chromosome"/>
</dbReference>
<accession>A0A0G3HCW8</accession>
<evidence type="ECO:0000256" key="12">
    <source>
        <dbReference type="ARBA" id="ARBA00022741"/>
    </source>
</evidence>
<dbReference type="InterPro" id="IPR050071">
    <property type="entry name" value="Dehydroquinate_synthase"/>
</dbReference>
<dbReference type="STRING" id="1072256.CUTER_06050"/>
<organism evidence="21 22">
    <name type="scientific">Corynebacterium uterequi</name>
    <dbReference type="NCBI Taxonomy" id="1072256"/>
    <lineage>
        <taxon>Bacteria</taxon>
        <taxon>Bacillati</taxon>
        <taxon>Actinomycetota</taxon>
        <taxon>Actinomycetes</taxon>
        <taxon>Mycobacteriales</taxon>
        <taxon>Corynebacteriaceae</taxon>
        <taxon>Corynebacterium</taxon>
    </lineage>
</organism>
<dbReference type="Pfam" id="PF01761">
    <property type="entry name" value="DHQ_synthase"/>
    <property type="match status" value="1"/>
</dbReference>
<keyword evidence="15 18" id="KW-0057">Aromatic amino acid biosynthesis</keyword>
<dbReference type="Gene3D" id="1.20.1090.10">
    <property type="entry name" value="Dehydroquinate synthase-like - alpha domain"/>
    <property type="match status" value="1"/>
</dbReference>
<comment type="caution">
    <text evidence="18">Lacks conserved residue(s) required for the propagation of feature annotation.</text>
</comment>
<evidence type="ECO:0000256" key="9">
    <source>
        <dbReference type="ARBA" id="ARBA00022490"/>
    </source>
</evidence>
<evidence type="ECO:0000256" key="17">
    <source>
        <dbReference type="ARBA" id="ARBA00023285"/>
    </source>
</evidence>
<dbReference type="HAMAP" id="MF_00110">
    <property type="entry name" value="DHQ_synthase"/>
    <property type="match status" value="1"/>
</dbReference>
<proteinExistence type="inferred from homology"/>
<evidence type="ECO:0000256" key="3">
    <source>
        <dbReference type="ARBA" id="ARBA00001947"/>
    </source>
</evidence>
<evidence type="ECO:0000256" key="18">
    <source>
        <dbReference type="HAMAP-Rule" id="MF_00110"/>
    </source>
</evidence>
<dbReference type="OrthoDB" id="9806583at2"/>
<feature type="binding site" evidence="18">
    <location>
        <begin position="70"/>
        <end position="75"/>
    </location>
    <ligand>
        <name>NAD(+)</name>
        <dbReference type="ChEBI" id="CHEBI:57540"/>
    </ligand>
</feature>
<keyword evidence="17 18" id="KW-0170">Cobalt</keyword>
<evidence type="ECO:0000256" key="10">
    <source>
        <dbReference type="ARBA" id="ARBA00022605"/>
    </source>
</evidence>
<dbReference type="GO" id="GO:0009423">
    <property type="term" value="P:chorismate biosynthetic process"/>
    <property type="evidence" value="ECO:0007669"/>
    <property type="project" value="UniProtKB-UniRule"/>
</dbReference>
<dbReference type="PANTHER" id="PTHR43622">
    <property type="entry name" value="3-DEHYDROQUINATE SYNTHASE"/>
    <property type="match status" value="1"/>
</dbReference>
<comment type="subcellular location">
    <subcellularLocation>
        <location evidence="4 18">Cytoplasm</location>
    </subcellularLocation>
</comment>
<dbReference type="GO" id="GO:0003856">
    <property type="term" value="F:3-dehydroquinate synthase activity"/>
    <property type="evidence" value="ECO:0007669"/>
    <property type="project" value="UniProtKB-UniRule"/>
</dbReference>
<keyword evidence="14 18" id="KW-0520">NAD</keyword>
<keyword evidence="13 18" id="KW-0862">Zinc</keyword>
<sequence>MTTITVNGPRPYDVLIGQDLDAKIAALVADHPATRVAIVHQPPLADAARELSAALAQDAGVKVTCLEIPDAEDGKTLATAGRLWDALGAAAFGRQDLIIGLGGGAATDLAGFVAAAWMRGIDVIQVPTTLLAMVDAAVGGKTGINTEAGKNLVGAFHEPIGVFIDLARLHTLPASDLVAGSAEIIKTGFIADEQILAHYEEDPAGCLTVGDRLADLVARSVSVKARVVGQDLKESGLREILNYGHTFGHAVERYENYRWRHGSAVAVGMMFAAELARGRGLISADLVERHRRILRSVGLPTGYEPGRFDDLYTVMTRDKKNRAGTIRFVALDGEVGVMTRIEGPSLDELRGAYASITSPNEAQA</sequence>
<feature type="binding site" evidence="18">
    <location>
        <position position="261"/>
    </location>
    <ligand>
        <name>Zn(2+)</name>
        <dbReference type="ChEBI" id="CHEBI:29105"/>
    </ligand>
</feature>
<dbReference type="NCBIfam" id="TIGR01357">
    <property type="entry name" value="aroB"/>
    <property type="match status" value="1"/>
</dbReference>
<dbReference type="KEGG" id="cut:CUTER_06050"/>
<dbReference type="GO" id="GO:0009073">
    <property type="term" value="P:aromatic amino acid family biosynthetic process"/>
    <property type="evidence" value="ECO:0007669"/>
    <property type="project" value="UniProtKB-KW"/>
</dbReference>
<dbReference type="GO" id="GO:0000166">
    <property type="term" value="F:nucleotide binding"/>
    <property type="evidence" value="ECO:0007669"/>
    <property type="project" value="UniProtKB-KW"/>
</dbReference>
<evidence type="ECO:0000313" key="22">
    <source>
        <dbReference type="Proteomes" id="UP000035548"/>
    </source>
</evidence>
<dbReference type="GO" id="GO:0046872">
    <property type="term" value="F:metal ion binding"/>
    <property type="evidence" value="ECO:0007669"/>
    <property type="project" value="UniProtKB-KW"/>
</dbReference>
<feature type="binding site" evidence="18">
    <location>
        <position position="245"/>
    </location>
    <ligand>
        <name>Zn(2+)</name>
        <dbReference type="ChEBI" id="CHEBI:29105"/>
    </ligand>
</feature>
<feature type="domain" description="3-dehydroquinate synthase N-terminal" evidence="19">
    <location>
        <begin position="67"/>
        <end position="177"/>
    </location>
</feature>
<dbReference type="Pfam" id="PF24621">
    <property type="entry name" value="DHQS_C"/>
    <property type="match status" value="1"/>
</dbReference>
<keyword evidence="22" id="KW-1185">Reference proteome</keyword>
<evidence type="ECO:0000256" key="2">
    <source>
        <dbReference type="ARBA" id="ARBA00001911"/>
    </source>
</evidence>
<evidence type="ECO:0000256" key="5">
    <source>
        <dbReference type="ARBA" id="ARBA00004661"/>
    </source>
</evidence>
<keyword evidence="11 18" id="KW-0479">Metal-binding</keyword>
<evidence type="ECO:0000313" key="21">
    <source>
        <dbReference type="EMBL" id="AKK11206.1"/>
    </source>
</evidence>
<dbReference type="UniPathway" id="UPA00053">
    <property type="reaction ID" value="UER00085"/>
</dbReference>
<comment type="cofactor">
    <cofactor evidence="3">
        <name>Zn(2+)</name>
        <dbReference type="ChEBI" id="CHEBI:29105"/>
    </cofactor>
</comment>
<name>A0A0G3HCW8_9CORY</name>
<dbReference type="PANTHER" id="PTHR43622:SF7">
    <property type="entry name" value="3-DEHYDROQUINATE SYNTHASE, CHLOROPLASTIC"/>
    <property type="match status" value="1"/>
</dbReference>
<evidence type="ECO:0000256" key="14">
    <source>
        <dbReference type="ARBA" id="ARBA00023027"/>
    </source>
</evidence>
<comment type="similarity">
    <text evidence="6 18">Belongs to the sugar phosphate cyclases superfamily. Dehydroquinate synthase family.</text>
</comment>
<reference evidence="22" key="2">
    <citation type="submission" date="2015-05" db="EMBL/GenBank/DDBJ databases">
        <title>Complete genome sequence of Corynebacterium uterequi DSM 45634, isolated from the uterus of a maiden mare.</title>
        <authorList>
            <person name="Ruckert C."/>
            <person name="Albersmeier A."/>
            <person name="Winkler A."/>
            <person name="Tauch A."/>
        </authorList>
    </citation>
    <scope>NUCLEOTIDE SEQUENCE [LARGE SCALE GENOMIC DNA]</scope>
    <source>
        <strain evidence="22">DSM 45634</strain>
    </source>
</reference>
<feature type="binding site" evidence="18">
    <location>
        <position position="141"/>
    </location>
    <ligand>
        <name>NAD(+)</name>
        <dbReference type="ChEBI" id="CHEBI:57540"/>
    </ligand>
</feature>
<gene>
    <name evidence="18 21" type="primary">aroB</name>
    <name evidence="21" type="ORF">CUTER_06050</name>
</gene>
<evidence type="ECO:0000256" key="7">
    <source>
        <dbReference type="ARBA" id="ARBA00013031"/>
    </source>
</evidence>
<dbReference type="InterPro" id="IPR030963">
    <property type="entry name" value="DHQ_synth_fam"/>
</dbReference>
<keyword evidence="10 18" id="KW-0028">Amino-acid biosynthesis</keyword>
<evidence type="ECO:0000256" key="6">
    <source>
        <dbReference type="ARBA" id="ARBA00005412"/>
    </source>
</evidence>
<reference evidence="21 22" key="1">
    <citation type="journal article" date="2015" name="Genome Announc.">
        <title>Virulence Factor Genes Detected in the Complete Genome Sequence of Corynebacterium uterequi DSM 45634, Isolated from the Uterus of a Maiden Mare.</title>
        <authorList>
            <person name="Ruckert C."/>
            <person name="Kriete M."/>
            <person name="Jaenicke S."/>
            <person name="Winkler A."/>
            <person name="Tauch A."/>
        </authorList>
    </citation>
    <scope>NUCLEOTIDE SEQUENCE [LARGE SCALE GENOMIC DNA]</scope>
    <source>
        <strain evidence="21 22">DSM 45634</strain>
    </source>
</reference>
<evidence type="ECO:0000256" key="15">
    <source>
        <dbReference type="ARBA" id="ARBA00023141"/>
    </source>
</evidence>
<feature type="binding site" evidence="18">
    <location>
        <begin position="104"/>
        <end position="108"/>
    </location>
    <ligand>
        <name>NAD(+)</name>
        <dbReference type="ChEBI" id="CHEBI:57540"/>
    </ligand>
</feature>
<dbReference type="PIRSF" id="PIRSF001455">
    <property type="entry name" value="DHQ_synth"/>
    <property type="match status" value="1"/>
</dbReference>
<comment type="cofactor">
    <cofactor evidence="2 18">
        <name>NAD(+)</name>
        <dbReference type="ChEBI" id="CHEBI:57540"/>
    </cofactor>
</comment>
<evidence type="ECO:0000256" key="1">
    <source>
        <dbReference type="ARBA" id="ARBA00001393"/>
    </source>
</evidence>
<dbReference type="EC" id="4.2.3.4" evidence="7 18"/>
<dbReference type="GO" id="GO:0008652">
    <property type="term" value="P:amino acid biosynthetic process"/>
    <property type="evidence" value="ECO:0007669"/>
    <property type="project" value="UniProtKB-KW"/>
</dbReference>
<keyword evidence="9 18" id="KW-0963">Cytoplasm</keyword>
<evidence type="ECO:0000256" key="11">
    <source>
        <dbReference type="ARBA" id="ARBA00022723"/>
    </source>
</evidence>
<dbReference type="EMBL" id="CP011546">
    <property type="protein sequence ID" value="AKK11206.1"/>
    <property type="molecule type" value="Genomic_DNA"/>
</dbReference>
<keyword evidence="16 18" id="KW-0456">Lyase</keyword>
<feature type="binding site" evidence="18">
    <location>
        <begin position="128"/>
        <end position="129"/>
    </location>
    <ligand>
        <name>NAD(+)</name>
        <dbReference type="ChEBI" id="CHEBI:57540"/>
    </ligand>
</feature>
<feature type="binding site" evidence="18">
    <location>
        <position position="183"/>
    </location>
    <ligand>
        <name>Zn(2+)</name>
        <dbReference type="ChEBI" id="CHEBI:29105"/>
    </ligand>
</feature>
<dbReference type="CDD" id="cd08195">
    <property type="entry name" value="DHQS"/>
    <property type="match status" value="1"/>
</dbReference>
<dbReference type="PATRIC" id="fig|1072256.5.peg.1200"/>
<dbReference type="InterPro" id="IPR030960">
    <property type="entry name" value="DHQS/DOIS_N"/>
</dbReference>
<evidence type="ECO:0000256" key="4">
    <source>
        <dbReference type="ARBA" id="ARBA00004496"/>
    </source>
</evidence>
<comment type="pathway">
    <text evidence="5 18">Metabolic intermediate biosynthesis; chorismate biosynthesis; chorismate from D-erythrose 4-phosphate and phosphoenolpyruvate: step 2/7.</text>
</comment>
<feature type="domain" description="3-dehydroquinate synthase C-terminal" evidence="20">
    <location>
        <begin position="180"/>
        <end position="321"/>
    </location>
</feature>
<dbReference type="AlphaFoldDB" id="A0A0G3HCW8"/>
<dbReference type="InterPro" id="IPR056179">
    <property type="entry name" value="DHQS_C"/>
</dbReference>
<dbReference type="SUPFAM" id="SSF56796">
    <property type="entry name" value="Dehydroquinate synthase-like"/>
    <property type="match status" value="1"/>
</dbReference>
<comment type="cofactor">
    <cofactor evidence="18">
        <name>Co(2+)</name>
        <dbReference type="ChEBI" id="CHEBI:48828"/>
    </cofactor>
    <cofactor evidence="18">
        <name>Zn(2+)</name>
        <dbReference type="ChEBI" id="CHEBI:29105"/>
    </cofactor>
    <text evidence="18">Binds 1 divalent metal cation per subunit. Can use either Co(2+) or Zn(2+).</text>
</comment>
<evidence type="ECO:0000259" key="19">
    <source>
        <dbReference type="Pfam" id="PF01761"/>
    </source>
</evidence>
<protein>
    <recommendedName>
        <fullName evidence="8 18">3-dehydroquinate synthase</fullName>
        <shortName evidence="18">DHQS</shortName>
        <ecNumber evidence="7 18">4.2.3.4</ecNumber>
    </recommendedName>
</protein>
<evidence type="ECO:0000259" key="20">
    <source>
        <dbReference type="Pfam" id="PF24621"/>
    </source>
</evidence>
<dbReference type="GO" id="GO:0005737">
    <property type="term" value="C:cytoplasm"/>
    <property type="evidence" value="ECO:0007669"/>
    <property type="project" value="UniProtKB-SubCell"/>
</dbReference>
<comment type="function">
    <text evidence="18">Catalyzes the conversion of 3-deoxy-D-arabino-heptulosonate 7-phosphate (DAHP) to dehydroquinate (DHQ).</text>
</comment>
<comment type="catalytic activity">
    <reaction evidence="1 18">
        <text>7-phospho-2-dehydro-3-deoxy-D-arabino-heptonate = 3-dehydroquinate + phosphate</text>
        <dbReference type="Rhea" id="RHEA:21968"/>
        <dbReference type="ChEBI" id="CHEBI:32364"/>
        <dbReference type="ChEBI" id="CHEBI:43474"/>
        <dbReference type="ChEBI" id="CHEBI:58394"/>
        <dbReference type="EC" id="4.2.3.4"/>
    </reaction>
</comment>
<dbReference type="InterPro" id="IPR016037">
    <property type="entry name" value="DHQ_synth_AroB"/>
</dbReference>